<proteinExistence type="predicted"/>
<evidence type="ECO:0000313" key="2">
    <source>
        <dbReference type="Proteomes" id="UP000297753"/>
    </source>
</evidence>
<accession>A0A4Y8W8M6</accession>
<dbReference type="Proteomes" id="UP000297753">
    <property type="component" value="Unassembled WGS sequence"/>
</dbReference>
<evidence type="ECO:0000313" key="1">
    <source>
        <dbReference type="EMBL" id="TFH89290.1"/>
    </source>
</evidence>
<comment type="caution">
    <text evidence="1">The sequence shown here is derived from an EMBL/GenBank/DDBJ whole genome shotgun (WGS) entry which is preliminary data.</text>
</comment>
<dbReference type="OrthoDB" id="8444651at2"/>
<reference evidence="1 2" key="1">
    <citation type="submission" date="2019-01" db="EMBL/GenBank/DDBJ databases">
        <title>Vibrio BEI176 sp. nov, a marine bacterium isolated from China: eastern marignal seas.</title>
        <authorList>
            <person name="Li B."/>
        </authorList>
    </citation>
    <scope>NUCLEOTIDE SEQUENCE [LARGE SCALE GENOMIC DNA]</scope>
    <source>
        <strain evidence="1 2">BEI176</strain>
    </source>
</reference>
<gene>
    <name evidence="1" type="ORF">ELS82_23035</name>
</gene>
<dbReference type="EMBL" id="SATR01000084">
    <property type="protein sequence ID" value="TFH89290.1"/>
    <property type="molecule type" value="Genomic_DNA"/>
</dbReference>
<protein>
    <submittedName>
        <fullName evidence="1">Uncharacterized protein</fullName>
    </submittedName>
</protein>
<name>A0A4Y8W8M6_9VIBR</name>
<sequence length="288" mass="32889">MDSFQEILGKDVASCYIPLVESVLNNRNHTIYQFMSHSDFKTLQESDVDEANAQYIKEIIFRSHFASMSSIAKNLEWLKGMKFSYENGLYLPFSSSMRSLIESTADSFDALLHVGITLSEHNRVLNKKLKKGGGDFLTLTELEDVLIHYSHARRIGKGEKAPTTHKAKQPYEYIKSLDSKTGQKFYELYGELCQLTHPAAQGVLHMMPAISDSEFFFDERCGKEKIELLLKRNKDLMPDLIAFAFNPGLLTLKVLNHLDLSSCHSEYLKIVNFDAIPAWLRCKKHLNV</sequence>
<keyword evidence="2" id="KW-1185">Reference proteome</keyword>
<organism evidence="1 2">
    <name type="scientific">Vibrio ouci</name>
    <dbReference type="NCBI Taxonomy" id="2499078"/>
    <lineage>
        <taxon>Bacteria</taxon>
        <taxon>Pseudomonadati</taxon>
        <taxon>Pseudomonadota</taxon>
        <taxon>Gammaproteobacteria</taxon>
        <taxon>Vibrionales</taxon>
        <taxon>Vibrionaceae</taxon>
        <taxon>Vibrio</taxon>
    </lineage>
</organism>
<dbReference type="RefSeq" id="WP_134837524.1">
    <property type="nucleotide sequence ID" value="NZ_SATR01000084.1"/>
</dbReference>
<dbReference type="AlphaFoldDB" id="A0A4Y8W8M6"/>